<evidence type="ECO:0000256" key="2">
    <source>
        <dbReference type="PROSITE-ProRule" id="PRU00169"/>
    </source>
</evidence>
<dbReference type="PANTHER" id="PTHR44591">
    <property type="entry name" value="STRESS RESPONSE REGULATOR PROTEIN 1"/>
    <property type="match status" value="1"/>
</dbReference>
<dbReference type="SMART" id="SM00448">
    <property type="entry name" value="REC"/>
    <property type="match status" value="1"/>
</dbReference>
<dbReference type="PROSITE" id="PS50110">
    <property type="entry name" value="RESPONSE_REGULATORY"/>
    <property type="match status" value="1"/>
</dbReference>
<dbReference type="AlphaFoldDB" id="A0A291MYI1"/>
<proteinExistence type="predicted"/>
<reference evidence="4 5" key="1">
    <citation type="submission" date="2017-10" db="EMBL/GenBank/DDBJ databases">
        <title>Sphingobium yanoikuyae S72.</title>
        <authorList>
            <person name="Sanchez E."/>
            <person name="Bustos P."/>
            <person name="Mendoza P."/>
            <person name="Guo X."/>
            <person name="Mendoza A."/>
        </authorList>
    </citation>
    <scope>NUCLEOTIDE SEQUENCE [LARGE SCALE GENOMIC DNA]</scope>
    <source>
        <strain evidence="4 5">S72</strain>
    </source>
</reference>
<dbReference type="Gene3D" id="3.40.50.2300">
    <property type="match status" value="1"/>
</dbReference>
<dbReference type="RefSeq" id="WP_097383212.1">
    <property type="nucleotide sequence ID" value="NZ_CP023741.1"/>
</dbReference>
<organism evidence="4 5">
    <name type="scientific">Sphingobium yanoikuyae</name>
    <name type="common">Sphingomonas yanoikuyae</name>
    <dbReference type="NCBI Taxonomy" id="13690"/>
    <lineage>
        <taxon>Bacteria</taxon>
        <taxon>Pseudomonadati</taxon>
        <taxon>Pseudomonadota</taxon>
        <taxon>Alphaproteobacteria</taxon>
        <taxon>Sphingomonadales</taxon>
        <taxon>Sphingomonadaceae</taxon>
        <taxon>Sphingobium</taxon>
    </lineage>
</organism>
<evidence type="ECO:0000259" key="3">
    <source>
        <dbReference type="PROSITE" id="PS50110"/>
    </source>
</evidence>
<dbReference type="KEGG" id="sya:A6768_08015"/>
<gene>
    <name evidence="4" type="ORF">A6768_08015</name>
</gene>
<dbReference type="PANTHER" id="PTHR44591:SF25">
    <property type="entry name" value="CHEMOTAXIS TWO-COMPONENT RESPONSE REGULATOR"/>
    <property type="match status" value="1"/>
</dbReference>
<accession>A0A291MYI1</accession>
<sequence length="145" mass="15555">MMAQPFQNPHFDGVGRKYSGWSDILSSPLLVAIVDDDPGVSGSIASLLRSAGLESERFLDGRALLERDALADFACVITDLHMAGVDGRELQAELKRRAWKGPLIVITAFPTEAAREQIIAAGAHAFLTKPIDPDGLLEVVEAAIC</sequence>
<dbReference type="GeneID" id="57776778"/>
<dbReference type="EMBL" id="CP023741">
    <property type="protein sequence ID" value="ATI79960.1"/>
    <property type="molecule type" value="Genomic_DNA"/>
</dbReference>
<dbReference type="Proteomes" id="UP000219422">
    <property type="component" value="Chromosome"/>
</dbReference>
<dbReference type="InterPro" id="IPR001789">
    <property type="entry name" value="Sig_transdc_resp-reg_receiver"/>
</dbReference>
<dbReference type="SUPFAM" id="SSF52172">
    <property type="entry name" value="CheY-like"/>
    <property type="match status" value="1"/>
</dbReference>
<evidence type="ECO:0000313" key="5">
    <source>
        <dbReference type="Proteomes" id="UP000219422"/>
    </source>
</evidence>
<evidence type="ECO:0000313" key="4">
    <source>
        <dbReference type="EMBL" id="ATI79960.1"/>
    </source>
</evidence>
<dbReference type="InterPro" id="IPR011006">
    <property type="entry name" value="CheY-like_superfamily"/>
</dbReference>
<feature type="domain" description="Response regulatory" evidence="3">
    <location>
        <begin position="30"/>
        <end position="144"/>
    </location>
</feature>
<dbReference type="GO" id="GO:0000160">
    <property type="term" value="P:phosphorelay signal transduction system"/>
    <property type="evidence" value="ECO:0007669"/>
    <property type="project" value="InterPro"/>
</dbReference>
<name>A0A291MYI1_SPHYA</name>
<evidence type="ECO:0000256" key="1">
    <source>
        <dbReference type="ARBA" id="ARBA00022553"/>
    </source>
</evidence>
<keyword evidence="1 2" id="KW-0597">Phosphoprotein</keyword>
<protein>
    <recommendedName>
        <fullName evidence="3">Response regulatory domain-containing protein</fullName>
    </recommendedName>
</protein>
<dbReference type="Pfam" id="PF00072">
    <property type="entry name" value="Response_reg"/>
    <property type="match status" value="1"/>
</dbReference>
<feature type="modified residue" description="4-aspartylphosphate" evidence="2">
    <location>
        <position position="79"/>
    </location>
</feature>
<dbReference type="InterPro" id="IPR050595">
    <property type="entry name" value="Bact_response_regulator"/>
</dbReference>